<protein>
    <recommendedName>
        <fullName evidence="4">COR domain-containing protein</fullName>
    </recommendedName>
</protein>
<keyword evidence="6" id="KW-1185">Reference proteome</keyword>
<organism evidence="5 6">
    <name type="scientific">Tegillarca granosa</name>
    <name type="common">Malaysian cockle</name>
    <name type="synonym">Anadara granosa</name>
    <dbReference type="NCBI Taxonomy" id="220873"/>
    <lineage>
        <taxon>Eukaryota</taxon>
        <taxon>Metazoa</taxon>
        <taxon>Spiralia</taxon>
        <taxon>Lophotrochozoa</taxon>
        <taxon>Mollusca</taxon>
        <taxon>Bivalvia</taxon>
        <taxon>Autobranchia</taxon>
        <taxon>Pteriomorphia</taxon>
        <taxon>Arcoida</taxon>
        <taxon>Arcoidea</taxon>
        <taxon>Arcidae</taxon>
        <taxon>Tegillarca</taxon>
    </lineage>
</organism>
<feature type="domain" description="COR" evidence="4">
    <location>
        <begin position="587"/>
        <end position="735"/>
    </location>
</feature>
<keyword evidence="3" id="KW-0812">Transmembrane</keyword>
<name>A0ABQ9ER02_TEGGR</name>
<comment type="caution">
    <text evidence="5">The sequence shown here is derived from an EMBL/GenBank/DDBJ whole genome shotgun (WGS) entry which is preliminary data.</text>
</comment>
<feature type="transmembrane region" description="Helical" evidence="3">
    <location>
        <begin position="949"/>
        <end position="971"/>
    </location>
</feature>
<feature type="compositionally biased region" description="Basic and acidic residues" evidence="2">
    <location>
        <begin position="18"/>
        <end position="35"/>
    </location>
</feature>
<feature type="region of interest" description="Disordered" evidence="2">
    <location>
        <begin position="1"/>
        <end position="41"/>
    </location>
</feature>
<dbReference type="InterPro" id="IPR032171">
    <property type="entry name" value="COR-A"/>
</dbReference>
<dbReference type="Proteomes" id="UP001217089">
    <property type="component" value="Unassembled WGS sequence"/>
</dbReference>
<evidence type="ECO:0000313" key="6">
    <source>
        <dbReference type="Proteomes" id="UP001217089"/>
    </source>
</evidence>
<keyword evidence="3" id="KW-0472">Membrane</keyword>
<dbReference type="EMBL" id="JARBDR010000813">
    <property type="protein sequence ID" value="KAJ8305698.1"/>
    <property type="molecule type" value="Genomic_DNA"/>
</dbReference>
<dbReference type="Gene3D" id="1.10.533.10">
    <property type="entry name" value="Death Domain, Fas"/>
    <property type="match status" value="1"/>
</dbReference>
<reference evidence="5 6" key="1">
    <citation type="submission" date="2022-12" db="EMBL/GenBank/DDBJ databases">
        <title>Chromosome-level genome of Tegillarca granosa.</title>
        <authorList>
            <person name="Kim J."/>
        </authorList>
    </citation>
    <scope>NUCLEOTIDE SEQUENCE [LARGE SCALE GENOMIC DNA]</scope>
    <source>
        <strain evidence="5">Teg-2019</strain>
        <tissue evidence="5">Adductor muscle</tissue>
    </source>
</reference>
<feature type="region of interest" description="Disordered" evidence="2">
    <location>
        <begin position="53"/>
        <end position="80"/>
    </location>
</feature>
<evidence type="ECO:0000256" key="1">
    <source>
        <dbReference type="ARBA" id="ARBA00022737"/>
    </source>
</evidence>
<dbReference type="Gene3D" id="3.40.50.300">
    <property type="entry name" value="P-loop containing nucleotide triphosphate hydrolases"/>
    <property type="match status" value="2"/>
</dbReference>
<dbReference type="InterPro" id="IPR027417">
    <property type="entry name" value="P-loop_NTPase"/>
</dbReference>
<feature type="region of interest" description="Disordered" evidence="2">
    <location>
        <begin position="396"/>
        <end position="455"/>
    </location>
</feature>
<dbReference type="InterPro" id="IPR036388">
    <property type="entry name" value="WH-like_DNA-bd_sf"/>
</dbReference>
<accession>A0ABQ9ER02</accession>
<keyword evidence="3" id="KW-1133">Transmembrane helix</keyword>
<feature type="non-terminal residue" evidence="5">
    <location>
        <position position="972"/>
    </location>
</feature>
<sequence length="972" mass="112410">MKNAAARKKKIVPPGRPGRTDTEIKRIEEEFDSKQKPTVTKRKITGTSLVKKIRKPPTKQQTTVFKPPAKFQSKSKINQISADEKAKIEREFAMARQKKLKQIQEELQIITKETEGTLPPQGIKTLKPVQPSKLIQTVQPRETINPREPMHDREPRNQWRETKPEQLKLNPKIEAGGVNRKRTSMIEKSYQEPFGTRLSPHLLSPFSPNPLSPNQGIAPLFSHPGTPHSFLGAKPALPSIKITEGGEDNIKLDFQRNNRFRRLPVILSTKENNQLYVPQPDMPGFKIPFLHENDADLPAIGLDQDMINLYLEAMDDEKEKIHNIRLIVVGNEGVGKTTLCRRLMGQSIQGVKSTNGIDIKQRIVVNLHTGERTFVENENETQTAINRITDIVIAHKKKRDSKGVTKKQPPPKKKQQSKLKQIEPLHNPNIKFVPKMVPPSAPRTPATPIRKVEDSSTTKERIYTLKRYHEQDVKAVLDRMNDDNQRIHFWLRSIVTYSVEAKSKRPSATPPIILVGTHLDRVHIRSPVEIDSIMRQMFKLPDTDTLDRHLSGIFAVDNSKVDPKIESIWGAILSSAPLQSQWGKELPAKWISLERELMKQKERGKKILTVRQISAIARKCEAPINGVEQVDSFLQYLHLTGTIMYYSTENRNKQFDSSLKVALDPKWIVDAFRRFMTAPKFARPRKREMRPMWSRFHESGLLTSKLIKDAWTRRDSDRFMTYKRTLLGLMERLDLQNQDQVESGIGVQLRQFLESTVQRILDTYKHKQIHYDLCLHCDIDGDEPQRYVTVRELEQRRHATCCPNKDGHVLTAEDLEPWYGPKSSYTPDLITRLEMETSLSAIQLDSVPTSRQTAHLCREIGPDYDLLFCELGLDYPVIYRTQELFRYHSLNTVIMQLLEKWKKKFWNRATRSICETIFRKCHFPFLTAFPIIKLMCNIIFFYNNSFLSFFVINIFLIVHLILQFKAIWALLE</sequence>
<dbReference type="Gene3D" id="1.10.10.10">
    <property type="entry name" value="Winged helix-like DNA-binding domain superfamily/Winged helix DNA-binding domain"/>
    <property type="match status" value="1"/>
</dbReference>
<feature type="compositionally biased region" description="Basic residues" evidence="2">
    <location>
        <begin position="1"/>
        <end position="11"/>
    </location>
</feature>
<evidence type="ECO:0000313" key="5">
    <source>
        <dbReference type="EMBL" id="KAJ8305698.1"/>
    </source>
</evidence>
<dbReference type="Pfam" id="PF16095">
    <property type="entry name" value="COR-A"/>
    <property type="match status" value="1"/>
</dbReference>
<evidence type="ECO:0000256" key="2">
    <source>
        <dbReference type="SAM" id="MobiDB-lite"/>
    </source>
</evidence>
<evidence type="ECO:0000259" key="4">
    <source>
        <dbReference type="Pfam" id="PF16095"/>
    </source>
</evidence>
<dbReference type="SUPFAM" id="SSF52540">
    <property type="entry name" value="P-loop containing nucleoside triphosphate hydrolases"/>
    <property type="match status" value="2"/>
</dbReference>
<proteinExistence type="predicted"/>
<evidence type="ECO:0000256" key="3">
    <source>
        <dbReference type="SAM" id="Phobius"/>
    </source>
</evidence>
<dbReference type="InterPro" id="IPR011029">
    <property type="entry name" value="DEATH-like_dom_sf"/>
</dbReference>
<keyword evidence="1" id="KW-0677">Repeat</keyword>
<feature type="transmembrane region" description="Helical" evidence="3">
    <location>
        <begin position="923"/>
        <end position="942"/>
    </location>
</feature>
<gene>
    <name evidence="5" type="ORF">KUTeg_016243</name>
</gene>